<dbReference type="Pfam" id="PF04237">
    <property type="entry name" value="YjbR"/>
    <property type="match status" value="1"/>
</dbReference>
<evidence type="ECO:0000313" key="1">
    <source>
        <dbReference type="EMBL" id="QGG42550.1"/>
    </source>
</evidence>
<protein>
    <recommendedName>
        <fullName evidence="3">MmcQ/YjbR family DNA-binding protein</fullName>
    </recommendedName>
</protein>
<gene>
    <name evidence="1" type="ORF">GEV26_14830</name>
</gene>
<dbReference type="AlphaFoldDB" id="A0A5Q2MQH1"/>
<proteinExistence type="predicted"/>
<name>A0A5Q2MQH1_9ACTN</name>
<accession>A0A5Q2MQH1</accession>
<keyword evidence="2" id="KW-1185">Reference proteome</keyword>
<organism evidence="1 2">
    <name type="scientific">Aeromicrobium yanjiei</name>
    <dbReference type="NCBI Taxonomy" id="2662028"/>
    <lineage>
        <taxon>Bacteria</taxon>
        <taxon>Bacillati</taxon>
        <taxon>Actinomycetota</taxon>
        <taxon>Actinomycetes</taxon>
        <taxon>Propionibacteriales</taxon>
        <taxon>Nocardioidaceae</taxon>
        <taxon>Aeromicrobium</taxon>
    </lineage>
</organism>
<dbReference type="Proteomes" id="UP000392064">
    <property type="component" value="Chromosome"/>
</dbReference>
<dbReference type="EMBL" id="CP045737">
    <property type="protein sequence ID" value="QGG42550.1"/>
    <property type="molecule type" value="Genomic_DNA"/>
</dbReference>
<evidence type="ECO:0000313" key="2">
    <source>
        <dbReference type="Proteomes" id="UP000392064"/>
    </source>
</evidence>
<dbReference type="SUPFAM" id="SSF142906">
    <property type="entry name" value="YjbR-like"/>
    <property type="match status" value="1"/>
</dbReference>
<reference evidence="1 2" key="1">
    <citation type="submission" date="2019-11" db="EMBL/GenBank/DDBJ databases">
        <authorList>
            <person name="Li J."/>
        </authorList>
    </citation>
    <scope>NUCLEOTIDE SEQUENCE [LARGE SCALE GENOMIC DNA]</scope>
    <source>
        <strain evidence="1 2">MF47</strain>
    </source>
</reference>
<evidence type="ECO:0008006" key="3">
    <source>
        <dbReference type="Google" id="ProtNLM"/>
    </source>
</evidence>
<dbReference type="InterPro" id="IPR058532">
    <property type="entry name" value="YjbR/MT2646/Rv2570-like"/>
</dbReference>
<dbReference type="KEGG" id="aef:GEV26_14830"/>
<dbReference type="InterPro" id="IPR038056">
    <property type="entry name" value="YjbR-like_sf"/>
</dbReference>
<dbReference type="RefSeq" id="WP_153654299.1">
    <property type="nucleotide sequence ID" value="NZ_CP045737.1"/>
</dbReference>
<sequence>MAITWAEVVAYAVTLPEVAESTSYRTPSLKVAGTLMARLRTESEGGLAVKCSLSDKEALVNGEDPAYYTVPHYDGHAYVLVDLEVVDPQELRELVADAWRIAAPPSLRRRLDL</sequence>